<accession>A0ACC1IDD3</accession>
<keyword evidence="2" id="KW-1185">Reference proteome</keyword>
<dbReference type="Proteomes" id="UP001150581">
    <property type="component" value="Unassembled WGS sequence"/>
</dbReference>
<evidence type="ECO:0000313" key="2">
    <source>
        <dbReference type="Proteomes" id="UP001150581"/>
    </source>
</evidence>
<protein>
    <submittedName>
        <fullName evidence="1">Uncharacterized protein</fullName>
    </submittedName>
</protein>
<gene>
    <name evidence="1" type="ORF">LPJ66_005907</name>
</gene>
<reference evidence="1" key="1">
    <citation type="submission" date="2022-07" db="EMBL/GenBank/DDBJ databases">
        <title>Phylogenomic reconstructions and comparative analyses of Kickxellomycotina fungi.</title>
        <authorList>
            <person name="Reynolds N.K."/>
            <person name="Stajich J.E."/>
            <person name="Barry K."/>
            <person name="Grigoriev I.V."/>
            <person name="Crous P."/>
            <person name="Smith M.E."/>
        </authorList>
    </citation>
    <scope>NUCLEOTIDE SEQUENCE</scope>
    <source>
        <strain evidence="1">Benny 63K</strain>
    </source>
</reference>
<sequence length="486" mass="53304">MRAISTIVSATALVAMQFDSSNMFASAACNFDKISVDTNPGFQITVNDDYKLLEDTVANVKYGLYCDSQPSDVKNVDKWFKVPIETAGTRVPIASGFLEALGLSDKLTAAELPANLTNICLDASKMKTLDKASGEINSDVDVIFSADAGSDGGLSARLPTDDKLAPLQKAEWIKFVAAFFNEEKAAQSLFTSISDSYNCHRGNLQYLKEPSHAYWVQYSDSTGANSYNIITSAYQKELLASAGATNNTKGALSDPSDVTKFQAAIKDADIVIDQSELTDYGQRVTEWYKNFGYTDPQNSGVDFLMQRQIYRTDGYTSKSGISNFPEFGYVRPDLVLQDIISVLERTYNPGYTPRWLLWLGGTNENTDIIGEDNYKCGTSRWLSTVNKCTSRTDFDGTTPSDDTTDDSEDKEDDKNDDSKNDNDKSSSGSGRAGKIAGGVIAGIAFIGLSFVGVHYFNKHRRHVRLRALSQGEYGDNIGLREAGRFN</sequence>
<comment type="caution">
    <text evidence="1">The sequence shown here is derived from an EMBL/GenBank/DDBJ whole genome shotgun (WGS) entry which is preliminary data.</text>
</comment>
<organism evidence="1 2">
    <name type="scientific">Kickxella alabastrina</name>
    <dbReference type="NCBI Taxonomy" id="61397"/>
    <lineage>
        <taxon>Eukaryota</taxon>
        <taxon>Fungi</taxon>
        <taxon>Fungi incertae sedis</taxon>
        <taxon>Zoopagomycota</taxon>
        <taxon>Kickxellomycotina</taxon>
        <taxon>Kickxellomycetes</taxon>
        <taxon>Kickxellales</taxon>
        <taxon>Kickxellaceae</taxon>
        <taxon>Kickxella</taxon>
    </lineage>
</organism>
<dbReference type="EMBL" id="JANBPG010000872">
    <property type="protein sequence ID" value="KAJ1893185.1"/>
    <property type="molecule type" value="Genomic_DNA"/>
</dbReference>
<name>A0ACC1IDD3_9FUNG</name>
<evidence type="ECO:0000313" key="1">
    <source>
        <dbReference type="EMBL" id="KAJ1893185.1"/>
    </source>
</evidence>
<proteinExistence type="predicted"/>